<evidence type="ECO:0000313" key="2">
    <source>
        <dbReference type="EMBL" id="EMI57674.1"/>
    </source>
</evidence>
<keyword evidence="1" id="KW-0472">Membrane</keyword>
<gene>
    <name evidence="2" type="ORF">RSSM_00865</name>
</gene>
<keyword evidence="3" id="KW-1185">Reference proteome</keyword>
<protein>
    <submittedName>
        <fullName evidence="2">Putative membrane protein</fullName>
    </submittedName>
</protein>
<dbReference type="Proteomes" id="UP000011885">
    <property type="component" value="Unassembled WGS sequence"/>
</dbReference>
<feature type="transmembrane region" description="Helical" evidence="1">
    <location>
        <begin position="76"/>
        <end position="94"/>
    </location>
</feature>
<feature type="transmembrane region" description="Helical" evidence="1">
    <location>
        <begin position="43"/>
        <end position="64"/>
    </location>
</feature>
<keyword evidence="1" id="KW-1133">Transmembrane helix</keyword>
<dbReference type="AlphaFoldDB" id="M5U8S0"/>
<comment type="caution">
    <text evidence="2">The sequence shown here is derived from an EMBL/GenBank/DDBJ whole genome shotgun (WGS) entry which is preliminary data.</text>
</comment>
<evidence type="ECO:0000256" key="1">
    <source>
        <dbReference type="SAM" id="Phobius"/>
    </source>
</evidence>
<evidence type="ECO:0000313" key="3">
    <source>
        <dbReference type="Proteomes" id="UP000011885"/>
    </source>
</evidence>
<dbReference type="PATRIC" id="fig|1263870.3.peg.944"/>
<keyword evidence="1" id="KW-0812">Transmembrane</keyword>
<organism evidence="2 3">
    <name type="scientific">Rhodopirellula sallentina SM41</name>
    <dbReference type="NCBI Taxonomy" id="1263870"/>
    <lineage>
        <taxon>Bacteria</taxon>
        <taxon>Pseudomonadati</taxon>
        <taxon>Planctomycetota</taxon>
        <taxon>Planctomycetia</taxon>
        <taxon>Pirellulales</taxon>
        <taxon>Pirellulaceae</taxon>
        <taxon>Rhodopirellula</taxon>
    </lineage>
</organism>
<reference evidence="2 3" key="1">
    <citation type="journal article" date="2013" name="Mar. Genomics">
        <title>Expression of sulfatases in Rhodopirellula baltica and the diversity of sulfatases in the genus Rhodopirellula.</title>
        <authorList>
            <person name="Wegner C.E."/>
            <person name="Richter-Heitmann T."/>
            <person name="Klindworth A."/>
            <person name="Klockow C."/>
            <person name="Richter M."/>
            <person name="Achstetter T."/>
            <person name="Glockner F.O."/>
            <person name="Harder J."/>
        </authorList>
    </citation>
    <scope>NUCLEOTIDE SEQUENCE [LARGE SCALE GENOMIC DNA]</scope>
    <source>
        <strain evidence="2 3">SM41</strain>
    </source>
</reference>
<accession>M5U8S0</accession>
<proteinExistence type="predicted"/>
<sequence>MGVTLWAALDLRFEPLLRSLSRFVSDPQVTFQSTLDDSGTVRVVLLLLTLLLAASSLVALFVRLFHSAHFSRARSIISLLAITTIVAVWCGVFINRSSLAWQGKRARMAIQVDRLETLAEPLRQRWPLRDGELPGVGPFMAYPFGRPTTLILLQSPLLAGDELCIAAVEGDEHGPIRFQLSGSSHDDWAEWHPDASRPESFVGGLGDSHQIVTATKVGRQWYLVRYAAPEQRRSTERRAEIASI</sequence>
<name>M5U8S0_9BACT</name>
<dbReference type="EMBL" id="ANOH01000074">
    <property type="protein sequence ID" value="EMI57674.1"/>
    <property type="molecule type" value="Genomic_DNA"/>
</dbReference>